<dbReference type="Proteomes" id="UP000019150">
    <property type="component" value="Chromosome"/>
</dbReference>
<keyword evidence="4" id="KW-1185">Reference proteome</keyword>
<dbReference type="RefSeq" id="WP_025351069.1">
    <property type="nucleotide sequence ID" value="NZ_CP006850.1"/>
</dbReference>
<organism evidence="3 4">
    <name type="scientific">Nocardia nova SH22a</name>
    <dbReference type="NCBI Taxonomy" id="1415166"/>
    <lineage>
        <taxon>Bacteria</taxon>
        <taxon>Bacillati</taxon>
        <taxon>Actinomycetota</taxon>
        <taxon>Actinomycetes</taxon>
        <taxon>Mycobacteriales</taxon>
        <taxon>Nocardiaceae</taxon>
        <taxon>Nocardia</taxon>
    </lineage>
</organism>
<dbReference type="InterPro" id="IPR006016">
    <property type="entry name" value="UspA"/>
</dbReference>
<name>W5TKA9_9NOCA</name>
<dbReference type="PRINTS" id="PR01438">
    <property type="entry name" value="UNVRSLSTRESS"/>
</dbReference>
<comment type="similarity">
    <text evidence="1">Belongs to the universal stress protein A family.</text>
</comment>
<protein>
    <submittedName>
        <fullName evidence="3">Universal stress protein</fullName>
    </submittedName>
</protein>
<proteinExistence type="inferred from homology"/>
<dbReference type="Gene3D" id="3.40.50.620">
    <property type="entry name" value="HUPs"/>
    <property type="match status" value="2"/>
</dbReference>
<dbReference type="SUPFAM" id="SSF52402">
    <property type="entry name" value="Adenine nucleotide alpha hydrolases-like"/>
    <property type="match status" value="2"/>
</dbReference>
<dbReference type="PANTHER" id="PTHR31964:SF113">
    <property type="entry name" value="USPA DOMAIN-CONTAINING PROTEIN"/>
    <property type="match status" value="1"/>
</dbReference>
<reference evidence="3 4" key="1">
    <citation type="journal article" date="2014" name="Appl. Environ. Microbiol.">
        <title>Insights into the Microbial Degradation of Rubber and Gutta-Percha by Analysis of the Complete Genome of Nocardia nova SH22a.</title>
        <authorList>
            <person name="Luo Q."/>
            <person name="Hiessl S."/>
            <person name="Poehlein A."/>
            <person name="Daniel R."/>
            <person name="Steinbuchel A."/>
        </authorList>
    </citation>
    <scope>NUCLEOTIDE SEQUENCE [LARGE SCALE GENOMIC DNA]</scope>
    <source>
        <strain evidence="3">SH22a</strain>
    </source>
</reference>
<evidence type="ECO:0000313" key="3">
    <source>
        <dbReference type="EMBL" id="AHH19677.1"/>
    </source>
</evidence>
<dbReference type="STRING" id="1415166.NONO_c48930"/>
<dbReference type="AlphaFoldDB" id="W5TKA9"/>
<dbReference type="PANTHER" id="PTHR31964">
    <property type="entry name" value="ADENINE NUCLEOTIDE ALPHA HYDROLASES-LIKE SUPERFAMILY PROTEIN"/>
    <property type="match status" value="1"/>
</dbReference>
<sequence length="305" mass="31905">MSERPAAPERHIDPPVVAAVDGSAVGYHAAAWAAAHAALHDRRLHLVTSISVAGGLGPGPILTEDDMSWLHIDGERILLEAARIARAATGDHPPVITTEVTTDPIIGHLIEQSKHARGIVVGSRGLGAIRRSLLGSVSTAIVHHAECPVTVVRTMSATDAVSAVKPVLVGVDGSENSVPAVEFAFSEASRRNVGLVAVHAWSDISTALDPAIVGWDTVRESEDAALAESLAGYGERYPDVKVHRALVLDRPVRSLLEESENAQLLVVGSHGRGGFTGMLLGSTSDALVHSVECPITVVRQAPAAE</sequence>
<feature type="domain" description="UspA" evidence="2">
    <location>
        <begin position="16"/>
        <end position="153"/>
    </location>
</feature>
<gene>
    <name evidence="3" type="ORF">NONO_c48930</name>
</gene>
<evidence type="ECO:0000313" key="4">
    <source>
        <dbReference type="Proteomes" id="UP000019150"/>
    </source>
</evidence>
<evidence type="ECO:0000256" key="1">
    <source>
        <dbReference type="ARBA" id="ARBA00008791"/>
    </source>
</evidence>
<dbReference type="PATRIC" id="fig|1415166.3.peg.5045"/>
<dbReference type="InterPro" id="IPR006015">
    <property type="entry name" value="Universal_stress_UspA"/>
</dbReference>
<dbReference type="EMBL" id="CP006850">
    <property type="protein sequence ID" value="AHH19677.1"/>
    <property type="molecule type" value="Genomic_DNA"/>
</dbReference>
<accession>W5TKA9</accession>
<evidence type="ECO:0000259" key="2">
    <source>
        <dbReference type="Pfam" id="PF00582"/>
    </source>
</evidence>
<dbReference type="eggNOG" id="COG0589">
    <property type="taxonomic scope" value="Bacteria"/>
</dbReference>
<dbReference type="InterPro" id="IPR014729">
    <property type="entry name" value="Rossmann-like_a/b/a_fold"/>
</dbReference>
<dbReference type="KEGG" id="nno:NONO_c48930"/>
<feature type="domain" description="UspA" evidence="2">
    <location>
        <begin position="165"/>
        <end position="299"/>
    </location>
</feature>
<dbReference type="OrthoDB" id="3174546at2"/>
<dbReference type="HOGENOM" id="CLU_049301_2_3_11"/>
<dbReference type="Pfam" id="PF00582">
    <property type="entry name" value="Usp"/>
    <property type="match status" value="2"/>
</dbReference>